<proteinExistence type="predicted"/>
<evidence type="ECO:0000256" key="3">
    <source>
        <dbReference type="ARBA" id="ARBA00022679"/>
    </source>
</evidence>
<evidence type="ECO:0000313" key="7">
    <source>
        <dbReference type="Proteomes" id="UP000235145"/>
    </source>
</evidence>
<dbReference type="AlphaFoldDB" id="A0A9R1UE90"/>
<evidence type="ECO:0000313" key="6">
    <source>
        <dbReference type="EMBL" id="KAJ0185501.1"/>
    </source>
</evidence>
<organism evidence="6 7">
    <name type="scientific">Lactuca sativa</name>
    <name type="common">Garden lettuce</name>
    <dbReference type="NCBI Taxonomy" id="4236"/>
    <lineage>
        <taxon>Eukaryota</taxon>
        <taxon>Viridiplantae</taxon>
        <taxon>Streptophyta</taxon>
        <taxon>Embryophyta</taxon>
        <taxon>Tracheophyta</taxon>
        <taxon>Spermatophyta</taxon>
        <taxon>Magnoliopsida</taxon>
        <taxon>eudicotyledons</taxon>
        <taxon>Gunneridae</taxon>
        <taxon>Pentapetalae</taxon>
        <taxon>asterids</taxon>
        <taxon>campanulids</taxon>
        <taxon>Asterales</taxon>
        <taxon>Asteraceae</taxon>
        <taxon>Cichorioideae</taxon>
        <taxon>Cichorieae</taxon>
        <taxon>Lactucinae</taxon>
        <taxon>Lactuca</taxon>
    </lineage>
</organism>
<sequence>MGKEYYGMKVHKAVIASGARRYSGPTIHCVDENYDTGRIMAQRIVYVVVHDTAEELVARVIRQVAAIICEERVIWREDDVPIIRNSVIESLNSNSIGIESRIPILLEWNMYIFSLSYACSTILGYWFWCNSQVRISNALLDSKLQFGFVFTEFDA</sequence>
<evidence type="ECO:0000256" key="2">
    <source>
        <dbReference type="ARBA" id="ARBA00012254"/>
    </source>
</evidence>
<keyword evidence="3" id="KW-0808">Transferase</keyword>
<dbReference type="Proteomes" id="UP000235145">
    <property type="component" value="Unassembled WGS sequence"/>
</dbReference>
<keyword evidence="7" id="KW-1185">Reference proteome</keyword>
<keyword evidence="4" id="KW-0658">Purine biosynthesis</keyword>
<dbReference type="PANTHER" id="PTHR43369">
    <property type="entry name" value="PHOSPHORIBOSYLGLYCINAMIDE FORMYLTRANSFERASE"/>
    <property type="match status" value="1"/>
</dbReference>
<protein>
    <recommendedName>
        <fullName evidence="2">phosphoribosylglycinamide formyltransferase 1</fullName>
        <ecNumber evidence="2">2.1.2.2</ecNumber>
    </recommendedName>
</protein>
<dbReference type="Pfam" id="PF00551">
    <property type="entry name" value="Formyl_trans_N"/>
    <property type="match status" value="1"/>
</dbReference>
<accession>A0A9R1UE90</accession>
<name>A0A9R1UE90_LACSA</name>
<evidence type="ECO:0000256" key="4">
    <source>
        <dbReference type="ARBA" id="ARBA00022755"/>
    </source>
</evidence>
<evidence type="ECO:0000259" key="5">
    <source>
        <dbReference type="Pfam" id="PF00551"/>
    </source>
</evidence>
<reference evidence="6 7" key="1">
    <citation type="journal article" date="2017" name="Nat. Commun.">
        <title>Genome assembly with in vitro proximity ligation data and whole-genome triplication in lettuce.</title>
        <authorList>
            <person name="Reyes-Chin-Wo S."/>
            <person name="Wang Z."/>
            <person name="Yang X."/>
            <person name="Kozik A."/>
            <person name="Arikit S."/>
            <person name="Song C."/>
            <person name="Xia L."/>
            <person name="Froenicke L."/>
            <person name="Lavelle D.O."/>
            <person name="Truco M.J."/>
            <person name="Xia R."/>
            <person name="Zhu S."/>
            <person name="Xu C."/>
            <person name="Xu H."/>
            <person name="Xu X."/>
            <person name="Cox K."/>
            <person name="Korf I."/>
            <person name="Meyers B.C."/>
            <person name="Michelmore R.W."/>
        </authorList>
    </citation>
    <scope>NUCLEOTIDE SEQUENCE [LARGE SCALE GENOMIC DNA]</scope>
    <source>
        <strain evidence="7">cv. Salinas</strain>
        <tissue evidence="6">Seedlings</tissue>
    </source>
</reference>
<gene>
    <name evidence="6" type="ORF">LSAT_V11C900498170</name>
</gene>
<dbReference type="SUPFAM" id="SSF53328">
    <property type="entry name" value="Formyltransferase"/>
    <property type="match status" value="1"/>
</dbReference>
<dbReference type="InterPro" id="IPR036477">
    <property type="entry name" value="Formyl_transf_N_sf"/>
</dbReference>
<dbReference type="InterPro" id="IPR002376">
    <property type="entry name" value="Formyl_transf_N"/>
</dbReference>
<comment type="pathway">
    <text evidence="1">Purine metabolism; IMP biosynthesis via de novo pathway; N(2)-formyl-N(1)-(5-phospho-D-ribosyl)glycinamide from N(1)-(5-phospho-D-ribosyl)glycinamide (10-formyl THF route): step 1/1.</text>
</comment>
<feature type="domain" description="Formyl transferase N-terminal" evidence="5">
    <location>
        <begin position="5"/>
        <end position="63"/>
    </location>
</feature>
<dbReference type="GO" id="GO:0004644">
    <property type="term" value="F:phosphoribosylglycinamide formyltransferase activity"/>
    <property type="evidence" value="ECO:0007669"/>
    <property type="project" value="UniProtKB-EC"/>
</dbReference>
<dbReference type="GO" id="GO:0006164">
    <property type="term" value="P:purine nucleotide biosynthetic process"/>
    <property type="evidence" value="ECO:0007669"/>
    <property type="project" value="UniProtKB-KW"/>
</dbReference>
<comment type="caution">
    <text evidence="6">The sequence shown here is derived from an EMBL/GenBank/DDBJ whole genome shotgun (WGS) entry which is preliminary data.</text>
</comment>
<evidence type="ECO:0000256" key="1">
    <source>
        <dbReference type="ARBA" id="ARBA00005054"/>
    </source>
</evidence>
<dbReference type="EC" id="2.1.2.2" evidence="2"/>
<dbReference type="EMBL" id="NBSK02000009">
    <property type="protein sequence ID" value="KAJ0185501.1"/>
    <property type="molecule type" value="Genomic_DNA"/>
</dbReference>
<dbReference type="PANTHER" id="PTHR43369:SF2">
    <property type="entry name" value="PHOSPHORIBOSYLGLYCINAMIDE FORMYLTRANSFERASE"/>
    <property type="match status" value="1"/>
</dbReference>
<dbReference type="Gene3D" id="3.40.50.170">
    <property type="entry name" value="Formyl transferase, N-terminal domain"/>
    <property type="match status" value="1"/>
</dbReference>